<dbReference type="PROSITE" id="PS50887">
    <property type="entry name" value="GGDEF"/>
    <property type="match status" value="1"/>
</dbReference>
<evidence type="ECO:0000313" key="6">
    <source>
        <dbReference type="EMBL" id="PPK54848.1"/>
    </source>
</evidence>
<dbReference type="EMBL" id="PTIU01000009">
    <property type="protein sequence ID" value="PPK54848.1"/>
    <property type="molecule type" value="Genomic_DNA"/>
</dbReference>
<dbReference type="SUPFAM" id="SSF55073">
    <property type="entry name" value="Nucleotide cyclase"/>
    <property type="match status" value="1"/>
</dbReference>
<dbReference type="Proteomes" id="UP000239446">
    <property type="component" value="Unassembled WGS sequence"/>
</dbReference>
<comment type="caution">
    <text evidence="6">The sequence shown here is derived from an EMBL/GenBank/DDBJ whole genome shotgun (WGS) entry which is preliminary data.</text>
</comment>
<evidence type="ECO:0000313" key="7">
    <source>
        <dbReference type="Proteomes" id="UP000239446"/>
    </source>
</evidence>
<dbReference type="AlphaFoldDB" id="A0A2S6G6R8"/>
<dbReference type="GO" id="GO:0003824">
    <property type="term" value="F:catalytic activity"/>
    <property type="evidence" value="ECO:0007669"/>
    <property type="project" value="UniProtKB-ARBA"/>
</dbReference>
<reference evidence="5 8" key="1">
    <citation type="submission" date="2018-02" db="EMBL/GenBank/DDBJ databases">
        <title>Deep subsurface shale carbon reservoir microbial communities from Ohio and West Virginia, USA.</title>
        <authorList>
            <person name="Wrighton K."/>
        </authorList>
    </citation>
    <scope>NUCLEOTIDE SEQUENCE [LARGE SCALE GENOMIC DNA]</scope>
    <source>
        <strain evidence="5 8">UTICA-S1B6</strain>
    </source>
</reference>
<keyword evidence="2" id="KW-0812">Transmembrane</keyword>
<dbReference type="PROSITE" id="PS50113">
    <property type="entry name" value="PAC"/>
    <property type="match status" value="1"/>
</dbReference>
<dbReference type="PANTHER" id="PTHR46663:SF3">
    <property type="entry name" value="SLL0267 PROTEIN"/>
    <property type="match status" value="1"/>
</dbReference>
<proteinExistence type="predicted"/>
<dbReference type="InterPro" id="IPR000160">
    <property type="entry name" value="GGDEF_dom"/>
</dbReference>
<dbReference type="SUPFAM" id="SSF55785">
    <property type="entry name" value="PYP-like sensor domain (PAS domain)"/>
    <property type="match status" value="1"/>
</dbReference>
<keyword evidence="2" id="KW-1133">Transmembrane helix</keyword>
<dbReference type="InterPro" id="IPR029787">
    <property type="entry name" value="Nucleotide_cyclase"/>
</dbReference>
<dbReference type="Gene3D" id="3.30.450.20">
    <property type="entry name" value="PAS domain"/>
    <property type="match status" value="1"/>
</dbReference>
<dbReference type="InterPro" id="IPR000014">
    <property type="entry name" value="PAS"/>
</dbReference>
<feature type="transmembrane region" description="Helical" evidence="2">
    <location>
        <begin position="12"/>
        <end position="34"/>
    </location>
</feature>
<dbReference type="InterPro" id="IPR035965">
    <property type="entry name" value="PAS-like_dom_sf"/>
</dbReference>
<name>A0A2S6G6R8_9GAMM</name>
<dbReference type="InterPro" id="IPR000700">
    <property type="entry name" value="PAS-assoc_C"/>
</dbReference>
<dbReference type="InterPro" id="IPR043128">
    <property type="entry name" value="Rev_trsase/Diguanyl_cyclase"/>
</dbReference>
<dbReference type="NCBIfam" id="TIGR00229">
    <property type="entry name" value="sensory_box"/>
    <property type="match status" value="1"/>
</dbReference>
<feature type="domain" description="PAC" evidence="3">
    <location>
        <begin position="399"/>
        <end position="451"/>
    </location>
</feature>
<dbReference type="Gene3D" id="3.30.70.270">
    <property type="match status" value="1"/>
</dbReference>
<dbReference type="OrthoDB" id="9812260at2"/>
<dbReference type="EMBL" id="PTIT01000010">
    <property type="protein sequence ID" value="PPK51628.1"/>
    <property type="molecule type" value="Genomic_DNA"/>
</dbReference>
<dbReference type="SMART" id="SM00091">
    <property type="entry name" value="PAS"/>
    <property type="match status" value="1"/>
</dbReference>
<feature type="domain" description="GGDEF" evidence="4">
    <location>
        <begin position="483"/>
        <end position="616"/>
    </location>
</feature>
<dbReference type="PANTHER" id="PTHR46663">
    <property type="entry name" value="DIGUANYLATE CYCLASE DGCT-RELATED"/>
    <property type="match status" value="1"/>
</dbReference>
<organism evidence="6 7">
    <name type="scientific">Marinobacter persicus</name>
    <dbReference type="NCBI Taxonomy" id="930118"/>
    <lineage>
        <taxon>Bacteria</taxon>
        <taxon>Pseudomonadati</taxon>
        <taxon>Pseudomonadota</taxon>
        <taxon>Gammaproteobacteria</taxon>
        <taxon>Pseudomonadales</taxon>
        <taxon>Marinobacteraceae</taxon>
        <taxon>Marinobacter</taxon>
    </lineage>
</organism>
<evidence type="ECO:0000256" key="2">
    <source>
        <dbReference type="SAM" id="Phobius"/>
    </source>
</evidence>
<keyword evidence="2" id="KW-0472">Membrane</keyword>
<comment type="cofactor">
    <cofactor evidence="1">
        <name>Mg(2+)</name>
        <dbReference type="ChEBI" id="CHEBI:18420"/>
    </cofactor>
</comment>
<gene>
    <name evidence="6" type="ORF">B0H24_100926</name>
    <name evidence="5" type="ORF">BY455_11026</name>
</gene>
<dbReference type="NCBIfam" id="TIGR00254">
    <property type="entry name" value="GGDEF"/>
    <property type="match status" value="1"/>
</dbReference>
<accession>A0A2S6G6R8</accession>
<evidence type="ECO:0000313" key="5">
    <source>
        <dbReference type="EMBL" id="PPK51628.1"/>
    </source>
</evidence>
<dbReference type="SMART" id="SM00267">
    <property type="entry name" value="GGDEF"/>
    <property type="match status" value="1"/>
</dbReference>
<dbReference type="Proteomes" id="UP000239648">
    <property type="component" value="Unassembled WGS sequence"/>
</dbReference>
<evidence type="ECO:0000313" key="8">
    <source>
        <dbReference type="Proteomes" id="UP000239648"/>
    </source>
</evidence>
<evidence type="ECO:0000256" key="1">
    <source>
        <dbReference type="ARBA" id="ARBA00001946"/>
    </source>
</evidence>
<evidence type="ECO:0000259" key="3">
    <source>
        <dbReference type="PROSITE" id="PS50113"/>
    </source>
</evidence>
<dbReference type="CDD" id="cd00130">
    <property type="entry name" value="PAS"/>
    <property type="match status" value="1"/>
</dbReference>
<keyword evidence="8" id="KW-1185">Reference proteome</keyword>
<evidence type="ECO:0000259" key="4">
    <source>
        <dbReference type="PROSITE" id="PS50887"/>
    </source>
</evidence>
<dbReference type="Pfam" id="PF00990">
    <property type="entry name" value="GGDEF"/>
    <property type="match status" value="1"/>
</dbReference>
<dbReference type="FunFam" id="3.30.70.270:FF:000001">
    <property type="entry name" value="Diguanylate cyclase domain protein"/>
    <property type="match status" value="1"/>
</dbReference>
<sequence length="618" mass="68526">MDIHDQRRQIVNRAVIAAVLTGIVVAIAVSIPFIKETHNLTEQLATNVANTKTESIRTILDQHQDLARQTASRSELARMLGEYAQGHISLKALQAFTYPRLRDGARGMDNLAAIIRYDIAGNEVARIGPLADRLPRLVPLLSGLDIKQYSLENNTSSTPLLHTIGKIQTGGAQVGYDMLLFTPEPFLRVFNSGDGFQVCLLDNAQTKRLALDSGTGRLVLTPPVGCLHEGEPLQETYSEGYIMATEADGTQVLSFLRPLDGYDWEVHVRSDMSDVFSGVFREAIIALSIIFGLSGLSGLLVKRSLKPLAHTLTSQAEEIARSSEELRLAYQVFEHTHEIVVISDTSLNIIRANPAFLDITGLPGRKVMRMKMSDFLITEKPEQEITEWLRKRLSREKMWQGEVWLETAKGQTTPYLVTVSPIADTTGVIQHYVMTFTNITERVKSETQIRRMAHLDNLTNLPNRAALEQHLRQTIDQCQPTDTRFAVMFLDLDRFKPVNDIYGHQAGDELLINVARRLENCLREDDFVGRRGGDEFEIISGPLRSPDDARPIAEKLVAVLNQPFSIQGHTVDIGASVGVAIYPVDGITSVDLLNAADAAMYNVKASGRNNVGCARGCF</sequence>
<reference evidence="6 7" key="2">
    <citation type="submission" date="2018-02" db="EMBL/GenBank/DDBJ databases">
        <title>Subsurface microbial communities from deep shales in Ohio and West Virginia, USA.</title>
        <authorList>
            <person name="Wrighton K."/>
        </authorList>
    </citation>
    <scope>NUCLEOTIDE SEQUENCE [LARGE SCALE GENOMIC DNA]</scope>
    <source>
        <strain evidence="6 7">UTICA-S1B9</strain>
    </source>
</reference>
<dbReference type="RefSeq" id="WP_104415965.1">
    <property type="nucleotide sequence ID" value="NZ_PTIT01000010.1"/>
</dbReference>
<protein>
    <submittedName>
        <fullName evidence="6">PAS domain S-box-containing protein/diguanylate cyclase (GGDEF)-like protein</fullName>
    </submittedName>
</protein>
<dbReference type="CDD" id="cd01949">
    <property type="entry name" value="GGDEF"/>
    <property type="match status" value="1"/>
</dbReference>
<dbReference type="InterPro" id="IPR052163">
    <property type="entry name" value="DGC-Regulatory_Protein"/>
</dbReference>
<dbReference type="Pfam" id="PF13426">
    <property type="entry name" value="PAS_9"/>
    <property type="match status" value="1"/>
</dbReference>